<proteinExistence type="predicted"/>
<feature type="compositionally biased region" description="Polar residues" evidence="1">
    <location>
        <begin position="79"/>
        <end position="94"/>
    </location>
</feature>
<evidence type="ECO:0000256" key="1">
    <source>
        <dbReference type="SAM" id="MobiDB-lite"/>
    </source>
</evidence>
<name>A0A0L0HP82_SPIPD</name>
<protein>
    <submittedName>
        <fullName evidence="2">Uncharacterized protein</fullName>
    </submittedName>
</protein>
<gene>
    <name evidence="2" type="ORF">SPPG_03055</name>
</gene>
<feature type="region of interest" description="Disordered" evidence="1">
    <location>
        <begin position="62"/>
        <end position="94"/>
    </location>
</feature>
<dbReference type="OrthoDB" id="10071381at2759"/>
<dbReference type="EMBL" id="KQ257453">
    <property type="protein sequence ID" value="KND02599.1"/>
    <property type="molecule type" value="Genomic_DNA"/>
</dbReference>
<dbReference type="VEuPathDB" id="FungiDB:SPPG_03055"/>
<evidence type="ECO:0000313" key="3">
    <source>
        <dbReference type="Proteomes" id="UP000053201"/>
    </source>
</evidence>
<organism evidence="2 3">
    <name type="scientific">Spizellomyces punctatus (strain DAOM BR117)</name>
    <dbReference type="NCBI Taxonomy" id="645134"/>
    <lineage>
        <taxon>Eukaryota</taxon>
        <taxon>Fungi</taxon>
        <taxon>Fungi incertae sedis</taxon>
        <taxon>Chytridiomycota</taxon>
        <taxon>Chytridiomycota incertae sedis</taxon>
        <taxon>Chytridiomycetes</taxon>
        <taxon>Spizellomycetales</taxon>
        <taxon>Spizellomycetaceae</taxon>
        <taxon>Spizellomyces</taxon>
    </lineage>
</organism>
<dbReference type="AlphaFoldDB" id="A0A0L0HP82"/>
<dbReference type="Proteomes" id="UP000053201">
    <property type="component" value="Unassembled WGS sequence"/>
</dbReference>
<accession>A0A0L0HP82</accession>
<evidence type="ECO:0000313" key="2">
    <source>
        <dbReference type="EMBL" id="KND02599.1"/>
    </source>
</evidence>
<feature type="compositionally biased region" description="Low complexity" evidence="1">
    <location>
        <begin position="65"/>
        <end position="78"/>
    </location>
</feature>
<reference evidence="2 3" key="1">
    <citation type="submission" date="2009-08" db="EMBL/GenBank/DDBJ databases">
        <title>The Genome Sequence of Spizellomyces punctatus strain DAOM BR117.</title>
        <authorList>
            <consortium name="The Broad Institute Genome Sequencing Platform"/>
            <person name="Russ C."/>
            <person name="Cuomo C."/>
            <person name="Shea T."/>
            <person name="Young S.K."/>
            <person name="Zeng Q."/>
            <person name="Koehrsen M."/>
            <person name="Haas B."/>
            <person name="Borodovsky M."/>
            <person name="Guigo R."/>
            <person name="Alvarado L."/>
            <person name="Berlin A."/>
            <person name="Bochicchio J."/>
            <person name="Borenstein D."/>
            <person name="Chapman S."/>
            <person name="Chen Z."/>
            <person name="Engels R."/>
            <person name="Freedman E."/>
            <person name="Gellesch M."/>
            <person name="Goldberg J."/>
            <person name="Griggs A."/>
            <person name="Gujja S."/>
            <person name="Heiman D."/>
            <person name="Hepburn T."/>
            <person name="Howarth C."/>
            <person name="Jen D."/>
            <person name="Larson L."/>
            <person name="Lewis B."/>
            <person name="Mehta T."/>
            <person name="Park D."/>
            <person name="Pearson M."/>
            <person name="Roberts A."/>
            <person name="Saif S."/>
            <person name="Shenoy N."/>
            <person name="Sisk P."/>
            <person name="Stolte C."/>
            <person name="Sykes S."/>
            <person name="Thomson T."/>
            <person name="Walk T."/>
            <person name="White J."/>
            <person name="Yandava C."/>
            <person name="Burger G."/>
            <person name="Gray M.W."/>
            <person name="Holland P.W.H."/>
            <person name="King N."/>
            <person name="Lang F.B.F."/>
            <person name="Roger A.J."/>
            <person name="Ruiz-Trillo I."/>
            <person name="Lander E."/>
            <person name="Nusbaum C."/>
        </authorList>
    </citation>
    <scope>NUCLEOTIDE SEQUENCE [LARGE SCALE GENOMIC DNA]</scope>
    <source>
        <strain evidence="2 3">DAOM BR117</strain>
    </source>
</reference>
<dbReference type="GeneID" id="27686602"/>
<dbReference type="RefSeq" id="XP_016610638.1">
    <property type="nucleotide sequence ID" value="XM_016751340.1"/>
</dbReference>
<sequence length="364" mass="40435">MKLKRAWTDIQSGDVNMPAGEARFDAITLQLDEDIELRYEPPIALQDTSMMEKQIDFGWVVRGGQPSQSTTLSPSTATRSPSAHPSNSFDAMSIGGSSHVGSLKSITLQTQGRLSTTPLRSSLMDTTTGMEFDLGLDPLLPRPDESGTGMSTLLDDQFDLFADIRDDHEAARKRRKVRAGSLGIDQIAAEGFQIEQSVLEPSMEKTELGFVDVRQDQPAQEGIPLGDPSGDLNDALAEAAPKPRKSRRRYPLIDLEIELPHAEMVRMRNRASYDLLFAEKQAQQKARIKADKAFLQSVLEAPPIGKLPFVRFKRSPTLHSRPLGLGPDLTNFWHETVLVNKRPGGMLQCSRWMSPYILNCHLSR</sequence>
<keyword evidence="3" id="KW-1185">Reference proteome</keyword>
<dbReference type="InParanoid" id="A0A0L0HP82"/>